<organism evidence="2 3">
    <name type="scientific">Auraticoccus cholistanensis</name>
    <dbReference type="NCBI Taxonomy" id="2656650"/>
    <lineage>
        <taxon>Bacteria</taxon>
        <taxon>Bacillati</taxon>
        <taxon>Actinomycetota</taxon>
        <taxon>Actinomycetes</taxon>
        <taxon>Propionibacteriales</taxon>
        <taxon>Propionibacteriaceae</taxon>
        <taxon>Auraticoccus</taxon>
    </lineage>
</organism>
<protein>
    <recommendedName>
        <fullName evidence="4">YbaB/EbfC family DNA-binding protein</fullName>
    </recommendedName>
</protein>
<evidence type="ECO:0000313" key="3">
    <source>
        <dbReference type="Proteomes" id="UP000435304"/>
    </source>
</evidence>
<name>A0A6A9UXU5_9ACTN</name>
<proteinExistence type="predicted"/>
<dbReference type="RefSeq" id="WP_156610048.1">
    <property type="nucleotide sequence ID" value="NZ_WPCU01000006.1"/>
</dbReference>
<sequence>MEPIEERMQRGIRKLAAFTAAMRAMHDGVQAVEGRAGDGAVAVQVDATGAATAVLLDDGWRNRVSGPLGEAVVEAYQSARRAQVVAGLENVARLPERLDDVPVTEADLAAATPAPVDLAQLQRTLPSLAEVDAQLAEALAGVRRAREAGTPTTPPTATTATTSAGGDEVEVVLDALGGIVACSVPESWQRSAPLPRLLEALNRPLEDHREARS</sequence>
<accession>A0A6A9UXU5</accession>
<feature type="region of interest" description="Disordered" evidence="1">
    <location>
        <begin position="145"/>
        <end position="164"/>
    </location>
</feature>
<feature type="compositionally biased region" description="Low complexity" evidence="1">
    <location>
        <begin position="148"/>
        <end position="164"/>
    </location>
</feature>
<gene>
    <name evidence="2" type="ORF">GC722_10870</name>
</gene>
<dbReference type="Proteomes" id="UP000435304">
    <property type="component" value="Unassembled WGS sequence"/>
</dbReference>
<dbReference type="Gene3D" id="3.30.1310.10">
    <property type="entry name" value="Nucleoid-associated protein YbaB-like domain"/>
    <property type="match status" value="1"/>
</dbReference>
<evidence type="ECO:0000256" key="1">
    <source>
        <dbReference type="SAM" id="MobiDB-lite"/>
    </source>
</evidence>
<comment type="caution">
    <text evidence="2">The sequence shown here is derived from an EMBL/GenBank/DDBJ whole genome shotgun (WGS) entry which is preliminary data.</text>
</comment>
<dbReference type="InterPro" id="IPR036894">
    <property type="entry name" value="YbaB-like_sf"/>
</dbReference>
<keyword evidence="3" id="KW-1185">Reference proteome</keyword>
<evidence type="ECO:0000313" key="2">
    <source>
        <dbReference type="EMBL" id="MVA76522.1"/>
    </source>
</evidence>
<reference evidence="2 3" key="1">
    <citation type="submission" date="2019-12" db="EMBL/GenBank/DDBJ databases">
        <title>Auraticoccus cholistani sp. nov., an actinomycete isolated from soil of Cholistan desert.</title>
        <authorList>
            <person name="Cheema M.T."/>
        </authorList>
    </citation>
    <scope>NUCLEOTIDE SEQUENCE [LARGE SCALE GENOMIC DNA]</scope>
    <source>
        <strain evidence="2 3">F435</strain>
    </source>
</reference>
<dbReference type="EMBL" id="WPCU01000006">
    <property type="protein sequence ID" value="MVA76522.1"/>
    <property type="molecule type" value="Genomic_DNA"/>
</dbReference>
<dbReference type="AlphaFoldDB" id="A0A6A9UXU5"/>
<evidence type="ECO:0008006" key="4">
    <source>
        <dbReference type="Google" id="ProtNLM"/>
    </source>
</evidence>